<dbReference type="EMBL" id="WUAV01000005">
    <property type="protein sequence ID" value="KAF1752727.1"/>
    <property type="molecule type" value="Genomic_DNA"/>
</dbReference>
<dbReference type="RefSeq" id="XP_053581868.1">
    <property type="nucleotide sequence ID" value="XM_053732955.1"/>
</dbReference>
<dbReference type="PANTHER" id="PTHR45907:SF21">
    <property type="entry name" value="SERPENTINE RECEPTOR, CLASS J"/>
    <property type="match status" value="1"/>
</dbReference>
<proteinExistence type="predicted"/>
<dbReference type="Pfam" id="PF08277">
    <property type="entry name" value="PAN_3"/>
    <property type="match status" value="1"/>
</dbReference>
<feature type="transmembrane region" description="Helical" evidence="1">
    <location>
        <begin position="396"/>
        <end position="421"/>
    </location>
</feature>
<dbReference type="InterPro" id="IPR016187">
    <property type="entry name" value="CTDL_fold"/>
</dbReference>
<feature type="signal peptide" evidence="2">
    <location>
        <begin position="1"/>
        <end position="19"/>
    </location>
</feature>
<feature type="transmembrane region" description="Helical" evidence="1">
    <location>
        <begin position="442"/>
        <end position="466"/>
    </location>
</feature>
<organism evidence="4 5">
    <name type="scientific">Caenorhabditis remanei</name>
    <name type="common">Caenorhabditis vulgaris</name>
    <dbReference type="NCBI Taxonomy" id="31234"/>
    <lineage>
        <taxon>Eukaryota</taxon>
        <taxon>Metazoa</taxon>
        <taxon>Ecdysozoa</taxon>
        <taxon>Nematoda</taxon>
        <taxon>Chromadorea</taxon>
        <taxon>Rhabditida</taxon>
        <taxon>Rhabditina</taxon>
        <taxon>Rhabditomorpha</taxon>
        <taxon>Rhabditoidea</taxon>
        <taxon>Rhabditidae</taxon>
        <taxon>Peloderinae</taxon>
        <taxon>Caenorhabditis</taxon>
    </lineage>
</organism>
<gene>
    <name evidence="4" type="ORF">GCK72_019282</name>
</gene>
<dbReference type="InterPro" id="IPR006583">
    <property type="entry name" value="PAN-3_domain"/>
</dbReference>
<dbReference type="InterPro" id="IPR016186">
    <property type="entry name" value="C-type_lectin-like/link_sf"/>
</dbReference>
<dbReference type="Gene3D" id="3.10.100.10">
    <property type="entry name" value="Mannose-Binding Protein A, subunit A"/>
    <property type="match status" value="1"/>
</dbReference>
<keyword evidence="2" id="KW-0732">Signal</keyword>
<keyword evidence="1" id="KW-1133">Transmembrane helix</keyword>
<keyword evidence="1" id="KW-0472">Membrane</keyword>
<name>A0A6A5GBW2_CAERE</name>
<dbReference type="GeneID" id="9839241"/>
<reference evidence="4 5" key="1">
    <citation type="submission" date="2019-12" db="EMBL/GenBank/DDBJ databases">
        <title>Chromosome-level assembly of the Caenorhabditis remanei genome.</title>
        <authorList>
            <person name="Teterina A.A."/>
            <person name="Willis J.H."/>
            <person name="Phillips P.C."/>
        </authorList>
    </citation>
    <scope>NUCLEOTIDE SEQUENCE [LARGE SCALE GENOMIC DNA]</scope>
    <source>
        <strain evidence="4 5">PX506</strain>
        <tissue evidence="4">Whole organism</tissue>
    </source>
</reference>
<sequence length="528" mass="58749">MHLIPNCFLLLFLIKTSESKVKINLMTGTLVHNLNCDDLSKSLDDLSQNKVLSCAALCGNNETCELFYWKQETCFICPYGNVETVEVNEDGFPIGIKSQPEDEPVCPTSNITLPVRLSTFSNYSSTSPHFNFSSLVSSTTTALKTTARLTFKATTTKRTTPVPVCRENYAHFLRGTADYCIGIEVSQTLSTITKDQGIELCEKVGGRITGPNTIQERDFLRDTTTQIFGNRLSPYGVGVWIDGSRTEECDGGNAIFISTCSNITAFTFSDSTLKDRFGYMFITGQPDGAYSSQNCLQLMVTTNNINGLVDDLHDGWLFKQSELGMLLLALRCSLIGCTYAVLISHFIAYIVAVPNLETRKYIQEDFLELYEADSLKLNFFALMYKEAPLEILIKSWFGAIAGTTVSVGSISIFMTFSYLIMKHLKQKQLGMSEKTAKLQRELFRALIVQTAVPICLSFAPCMLSWYTPMFNMKLGKWLNYTGAVPLSAFPFIDPLAVILCLPGLRRRIFGKGKARISSLAVIGINKLF</sequence>
<dbReference type="CTD" id="9839241"/>
<keyword evidence="1" id="KW-0812">Transmembrane</keyword>
<feature type="domain" description="PAN-3" evidence="3">
    <location>
        <begin position="49"/>
        <end position="88"/>
    </location>
</feature>
<dbReference type="AlphaFoldDB" id="A0A6A5GBW2"/>
<dbReference type="CDD" id="cd00037">
    <property type="entry name" value="CLECT"/>
    <property type="match status" value="1"/>
</dbReference>
<dbReference type="KEGG" id="crq:GCK72_019282"/>
<dbReference type="SUPFAM" id="SSF56436">
    <property type="entry name" value="C-type lectin-like"/>
    <property type="match status" value="1"/>
</dbReference>
<feature type="transmembrane region" description="Helical" evidence="1">
    <location>
        <begin position="486"/>
        <end position="504"/>
    </location>
</feature>
<protein>
    <recommendedName>
        <fullName evidence="3">PAN-3 domain-containing protein</fullName>
    </recommendedName>
</protein>
<evidence type="ECO:0000259" key="3">
    <source>
        <dbReference type="Pfam" id="PF08277"/>
    </source>
</evidence>
<dbReference type="InterPro" id="IPR019423">
    <property type="entry name" value="7TM_GPCR_serpentine_rcpt_Srj"/>
</dbReference>
<feature type="chain" id="PRO_5025642453" description="PAN-3 domain-containing protein" evidence="2">
    <location>
        <begin position="20"/>
        <end position="528"/>
    </location>
</feature>
<accession>A0A6A5GBW2</accession>
<dbReference type="PANTHER" id="PTHR45907">
    <property type="entry name" value="SERPENTINE RECEPTOR, CLASS J"/>
    <property type="match status" value="1"/>
</dbReference>
<evidence type="ECO:0000256" key="2">
    <source>
        <dbReference type="SAM" id="SignalP"/>
    </source>
</evidence>
<dbReference type="SUPFAM" id="SSF81321">
    <property type="entry name" value="Family A G protein-coupled receptor-like"/>
    <property type="match status" value="1"/>
</dbReference>
<evidence type="ECO:0000313" key="5">
    <source>
        <dbReference type="Proteomes" id="UP000483820"/>
    </source>
</evidence>
<comment type="caution">
    <text evidence="4">The sequence shown here is derived from an EMBL/GenBank/DDBJ whole genome shotgun (WGS) entry which is preliminary data.</text>
</comment>
<evidence type="ECO:0000313" key="4">
    <source>
        <dbReference type="EMBL" id="KAF1752727.1"/>
    </source>
</evidence>
<evidence type="ECO:0000256" key="1">
    <source>
        <dbReference type="SAM" id="Phobius"/>
    </source>
</evidence>
<dbReference type="Proteomes" id="UP000483820">
    <property type="component" value="Chromosome V"/>
</dbReference>
<dbReference type="Pfam" id="PF10319">
    <property type="entry name" value="7TM_GPCR_Srj"/>
    <property type="match status" value="1"/>
</dbReference>